<dbReference type="SUPFAM" id="SSF88713">
    <property type="entry name" value="Glycoside hydrolase/deacetylase"/>
    <property type="match status" value="2"/>
</dbReference>
<keyword evidence="2" id="KW-0858">Xylan degradation</keyword>
<dbReference type="Proteomes" id="UP000010866">
    <property type="component" value="Chromosome"/>
</dbReference>
<evidence type="ECO:0000259" key="1">
    <source>
        <dbReference type="PROSITE" id="PS51677"/>
    </source>
</evidence>
<dbReference type="GO" id="GO:0016810">
    <property type="term" value="F:hydrolase activity, acting on carbon-nitrogen (but not peptide) bonds"/>
    <property type="evidence" value="ECO:0007669"/>
    <property type="project" value="InterPro"/>
</dbReference>
<keyword evidence="2" id="KW-0624">Polysaccharide degradation</keyword>
<dbReference type="Pfam" id="PF11959">
    <property type="entry name" value="DUF3473"/>
    <property type="match status" value="1"/>
</dbReference>
<keyword evidence="3" id="KW-1185">Reference proteome</keyword>
<feature type="domain" description="NodB homology" evidence="1">
    <location>
        <begin position="298"/>
        <end position="428"/>
    </location>
</feature>
<dbReference type="PANTHER" id="PTHR47561:SF1">
    <property type="entry name" value="POLYSACCHARIDE DEACETYLASE FAMILY PROTEIN (AFU_ORTHOLOGUE AFUA_6G05030)"/>
    <property type="match status" value="1"/>
</dbReference>
<protein>
    <submittedName>
        <fullName evidence="2">Putative xylanase/chitin deacetylase</fullName>
    </submittedName>
</protein>
<keyword evidence="2" id="KW-0378">Hydrolase</keyword>
<organism evidence="2 3">
    <name type="scientific">Methanomethylovorans hollandica (strain DSM 15978 / NBRC 107637 / DMS1)</name>
    <dbReference type="NCBI Taxonomy" id="867904"/>
    <lineage>
        <taxon>Archaea</taxon>
        <taxon>Methanobacteriati</taxon>
        <taxon>Methanobacteriota</taxon>
        <taxon>Stenosarchaea group</taxon>
        <taxon>Methanomicrobia</taxon>
        <taxon>Methanosarcinales</taxon>
        <taxon>Methanosarcinaceae</taxon>
        <taxon>Methanomethylovorans</taxon>
    </lineage>
</organism>
<dbReference type="InterPro" id="IPR045235">
    <property type="entry name" value="PuuE_HpPgdA-like"/>
</dbReference>
<dbReference type="STRING" id="867904.Metho_1728"/>
<dbReference type="Gene3D" id="3.20.20.370">
    <property type="entry name" value="Glycoside hydrolase/deacetylase"/>
    <property type="match status" value="2"/>
</dbReference>
<dbReference type="GO" id="GO:0045493">
    <property type="term" value="P:xylan catabolic process"/>
    <property type="evidence" value="ECO:0007669"/>
    <property type="project" value="UniProtKB-KW"/>
</dbReference>
<proteinExistence type="predicted"/>
<dbReference type="GO" id="GO:0016798">
    <property type="term" value="F:hydrolase activity, acting on glycosyl bonds"/>
    <property type="evidence" value="ECO:0007669"/>
    <property type="project" value="UniProtKB-KW"/>
</dbReference>
<dbReference type="InterPro" id="IPR022560">
    <property type="entry name" value="DUF3473"/>
</dbReference>
<dbReference type="KEGG" id="mhz:Metho_1728"/>
<dbReference type="HOGENOM" id="CLU_474607_0_0_2"/>
<accession>L0KWV6</accession>
<dbReference type="PANTHER" id="PTHR47561">
    <property type="entry name" value="POLYSACCHARIDE DEACETYLASE FAMILY PROTEIN (AFU_ORTHOLOGUE AFUA_6G05030)"/>
    <property type="match status" value="1"/>
</dbReference>
<reference evidence="3" key="1">
    <citation type="submission" date="2012-02" db="EMBL/GenBank/DDBJ databases">
        <title>Complete sequence of chromosome of Methanomethylovorans hollandica DSM 15978.</title>
        <authorList>
            <person name="Lucas S."/>
            <person name="Copeland A."/>
            <person name="Lapidus A."/>
            <person name="Glavina del Rio T."/>
            <person name="Dalin E."/>
            <person name="Tice H."/>
            <person name="Bruce D."/>
            <person name="Goodwin L."/>
            <person name="Pitluck S."/>
            <person name="Peters L."/>
            <person name="Mikhailova N."/>
            <person name="Held B."/>
            <person name="Kyrpides N."/>
            <person name="Mavromatis K."/>
            <person name="Ivanova N."/>
            <person name="Brettin T."/>
            <person name="Detter J.C."/>
            <person name="Han C."/>
            <person name="Larimer F."/>
            <person name="Land M."/>
            <person name="Hauser L."/>
            <person name="Markowitz V."/>
            <person name="Cheng J.-F."/>
            <person name="Hugenholtz P."/>
            <person name="Woyke T."/>
            <person name="Wu D."/>
            <person name="Spring S."/>
            <person name="Schroeder M."/>
            <person name="Brambilla E."/>
            <person name="Klenk H.-P."/>
            <person name="Eisen J.A."/>
        </authorList>
    </citation>
    <scope>NUCLEOTIDE SEQUENCE [LARGE SCALE GENOMIC DNA]</scope>
    <source>
        <strain evidence="3">DSM 15978 / NBRC 107637 / DMS1</strain>
    </source>
</reference>
<dbReference type="RefSeq" id="WP_015325082.1">
    <property type="nucleotide sequence ID" value="NC_019977.1"/>
</dbReference>
<dbReference type="EMBL" id="CP003362">
    <property type="protein sequence ID" value="AGB49917.1"/>
    <property type="molecule type" value="Genomic_DNA"/>
</dbReference>
<dbReference type="PROSITE" id="PS51677">
    <property type="entry name" value="NODB"/>
    <property type="match status" value="1"/>
</dbReference>
<name>L0KWV6_METHD</name>
<keyword evidence="2" id="KW-0326">Glycosidase</keyword>
<evidence type="ECO:0000313" key="2">
    <source>
        <dbReference type="EMBL" id="AGB49917.1"/>
    </source>
</evidence>
<dbReference type="InterPro" id="IPR002509">
    <property type="entry name" value="NODB_dom"/>
</dbReference>
<dbReference type="InterPro" id="IPR011330">
    <property type="entry name" value="Glyco_hydro/deAcase_b/a-brl"/>
</dbReference>
<keyword evidence="2" id="KW-0119">Carbohydrate metabolism</keyword>
<sequence length="569" mass="65482">MSYLDNLDFSLPRFRQICETISRNYPTITVLEYFENPRSDKFIIMRHDIDRFPGNALKTASIEHELGIKATYYFRSNKGEFHKNVIKQIKEMGHEIGYHYEVLSETNGDPEKAIELFQSNLKKLREICDVKTICMHGRPLSSFDNRDLWKIYNYKDYGIIGEAYLSVGDELNYFSDTGRCWGLKDNMRDYIPGNEQHIDIDSTGNLIKLIESKELNNLYILTHPERWSSDIFSWGAYYSMDRAVNLGKNILIKYGGRKNRLHVDRSLSITVDIEDWYHIPSVCGSDFSVYKDVKEFFEKWEGRYDYLSEPTKRVLNILDEFNMTATFFIVADVAEHYPGLIESIAARGHEIACHGADHRCSINPNTKKPLLTIEEFEQSTEEAKRILEKASGQEVIGFRAPNAAVTGQMLDSLRKMGFKYDSSVAVNSLYNKTDSSLNFVSTVPYYPAMGSLEPATTGDLIEFPWSYYDVGIKIPTSGGPMLRFLGANLILKGIRQSLNRGHTIFYFHPIDICKEEFPKVGKGRPFYWIIKGDIVEQRIRYILRNLDDVKVVPLRDLATKLKPVGDSEC</sequence>
<evidence type="ECO:0000313" key="3">
    <source>
        <dbReference type="Proteomes" id="UP000010866"/>
    </source>
</evidence>
<dbReference type="AlphaFoldDB" id="L0KWV6"/>
<dbReference type="GeneID" id="71811766"/>
<gene>
    <name evidence="2" type="ordered locus">Metho_1728</name>
</gene>
<dbReference type="CDD" id="cd10941">
    <property type="entry name" value="CE4_PuuE_HpPgdA_like_2"/>
    <property type="match status" value="1"/>
</dbReference>
<dbReference type="Pfam" id="PF01522">
    <property type="entry name" value="Polysacc_deac_1"/>
    <property type="match status" value="1"/>
</dbReference>